<accession>A0A0E0L0H1</accession>
<evidence type="ECO:0000313" key="2">
    <source>
        <dbReference type="EnsemblPlants" id="OPUNC05G08480.1"/>
    </source>
</evidence>
<feature type="region of interest" description="Disordered" evidence="1">
    <location>
        <begin position="1"/>
        <end position="24"/>
    </location>
</feature>
<keyword evidence="3" id="KW-1185">Reference proteome</keyword>
<reference evidence="2" key="1">
    <citation type="submission" date="2015-04" db="UniProtKB">
        <authorList>
            <consortium name="EnsemblPlants"/>
        </authorList>
    </citation>
    <scope>IDENTIFICATION</scope>
</reference>
<reference evidence="2" key="2">
    <citation type="submission" date="2018-05" db="EMBL/GenBank/DDBJ databases">
        <title>OpunRS2 (Oryza punctata Reference Sequence Version 2).</title>
        <authorList>
            <person name="Zhang J."/>
            <person name="Kudrna D."/>
            <person name="Lee S."/>
            <person name="Talag J."/>
            <person name="Welchert J."/>
            <person name="Wing R.A."/>
        </authorList>
    </citation>
    <scope>NUCLEOTIDE SEQUENCE [LARGE SCALE GENOMIC DNA]</scope>
</reference>
<organism evidence="2">
    <name type="scientific">Oryza punctata</name>
    <name type="common">Red rice</name>
    <dbReference type="NCBI Taxonomy" id="4537"/>
    <lineage>
        <taxon>Eukaryota</taxon>
        <taxon>Viridiplantae</taxon>
        <taxon>Streptophyta</taxon>
        <taxon>Embryophyta</taxon>
        <taxon>Tracheophyta</taxon>
        <taxon>Spermatophyta</taxon>
        <taxon>Magnoliopsida</taxon>
        <taxon>Liliopsida</taxon>
        <taxon>Poales</taxon>
        <taxon>Poaceae</taxon>
        <taxon>BOP clade</taxon>
        <taxon>Oryzoideae</taxon>
        <taxon>Oryzeae</taxon>
        <taxon>Oryzinae</taxon>
        <taxon>Oryza</taxon>
    </lineage>
</organism>
<protein>
    <submittedName>
        <fullName evidence="2">Uncharacterized protein</fullName>
    </submittedName>
</protein>
<dbReference type="HOGENOM" id="CLU_2240978_0_0_1"/>
<evidence type="ECO:0000256" key="1">
    <source>
        <dbReference type="SAM" id="MobiDB-lite"/>
    </source>
</evidence>
<dbReference type="Gramene" id="OPUNC05G08480.1">
    <property type="protein sequence ID" value="OPUNC05G08480.1"/>
    <property type="gene ID" value="OPUNC05G08480"/>
</dbReference>
<sequence>MAATMIGAGEDDRDLPRQGPQGGIDGAVARLATVHSGRNGVEITAAVSGARSRAGNGMAAFPSLQRMIQDGVKRENARHGTLKERKRPRLGGDGNGRRLHVRRQR</sequence>
<dbReference type="Proteomes" id="UP000026962">
    <property type="component" value="Chromosome 5"/>
</dbReference>
<feature type="region of interest" description="Disordered" evidence="1">
    <location>
        <begin position="71"/>
        <end position="105"/>
    </location>
</feature>
<evidence type="ECO:0000313" key="3">
    <source>
        <dbReference type="Proteomes" id="UP000026962"/>
    </source>
</evidence>
<name>A0A0E0L0H1_ORYPU</name>
<proteinExistence type="predicted"/>
<feature type="compositionally biased region" description="Basic and acidic residues" evidence="1">
    <location>
        <begin position="71"/>
        <end position="83"/>
    </location>
</feature>
<dbReference type="EnsemblPlants" id="OPUNC05G08480.1">
    <property type="protein sequence ID" value="OPUNC05G08480.1"/>
    <property type="gene ID" value="OPUNC05G08480"/>
</dbReference>
<dbReference type="AlphaFoldDB" id="A0A0E0L0H1"/>